<keyword evidence="1" id="KW-1133">Transmembrane helix</keyword>
<dbReference type="Proteomes" id="UP000253872">
    <property type="component" value="Unassembled WGS sequence"/>
</dbReference>
<name>A0A369YGM2_9PAST</name>
<evidence type="ECO:0000256" key="1">
    <source>
        <dbReference type="SAM" id="Phobius"/>
    </source>
</evidence>
<protein>
    <submittedName>
        <fullName evidence="2">DUF1294 domain-containing protein</fullName>
    </submittedName>
</protein>
<feature type="transmembrane region" description="Helical" evidence="1">
    <location>
        <begin position="67"/>
        <end position="90"/>
    </location>
</feature>
<reference evidence="2 3" key="1">
    <citation type="submission" date="2018-05" db="EMBL/GenBank/DDBJ databases">
        <title>Draft Genome Sequences for a Diverse set of 7 Haemophilus Species.</title>
        <authorList>
            <person name="Nichols M."/>
            <person name="Topaz N."/>
            <person name="Wang X."/>
            <person name="Wang X."/>
            <person name="Boxrud D."/>
        </authorList>
    </citation>
    <scope>NUCLEOTIDE SEQUENCE [LARGE SCALE GENOMIC DNA]</scope>
    <source>
        <strain evidence="2 3">C2002001239</strain>
    </source>
</reference>
<proteinExistence type="predicted"/>
<feature type="transmembrane region" description="Helical" evidence="1">
    <location>
        <begin position="39"/>
        <end position="55"/>
    </location>
</feature>
<evidence type="ECO:0000313" key="3">
    <source>
        <dbReference type="Proteomes" id="UP000253872"/>
    </source>
</evidence>
<dbReference type="InterPro" id="IPR010718">
    <property type="entry name" value="DUF1294"/>
</dbReference>
<accession>A0A369YGM2</accession>
<dbReference type="AlphaFoldDB" id="A0A369YGM2"/>
<keyword evidence="1" id="KW-0472">Membrane</keyword>
<comment type="caution">
    <text evidence="2">The sequence shown here is derived from an EMBL/GenBank/DDBJ whole genome shotgun (WGS) entry which is preliminary data.</text>
</comment>
<dbReference type="RefSeq" id="WP_111401790.1">
    <property type="nucleotide sequence ID" value="NZ_JANFLW010000001.1"/>
</dbReference>
<keyword evidence="1" id="KW-0812">Transmembrane</keyword>
<dbReference type="Pfam" id="PF06961">
    <property type="entry name" value="DUF1294"/>
    <property type="match status" value="1"/>
</dbReference>
<organism evidence="2 3">
    <name type="scientific">Haemophilus sputorum</name>
    <dbReference type="NCBI Taxonomy" id="1078480"/>
    <lineage>
        <taxon>Bacteria</taxon>
        <taxon>Pseudomonadati</taxon>
        <taxon>Pseudomonadota</taxon>
        <taxon>Gammaproteobacteria</taxon>
        <taxon>Pasteurellales</taxon>
        <taxon>Pasteurellaceae</taxon>
        <taxon>Haemophilus</taxon>
    </lineage>
</organism>
<gene>
    <name evidence="2" type="ORF">DPV93_02040</name>
</gene>
<evidence type="ECO:0000313" key="2">
    <source>
        <dbReference type="EMBL" id="RDE73959.1"/>
    </source>
</evidence>
<sequence length="91" mass="10722">MKLFILGYLLLLNLLSWYAMYDDKRKSINGEWRTSESSLLFFCFVGGFIGIYLGMKYCRHKTKHWQFHVAVVVSALLWLIVLPLGGYWLLK</sequence>
<dbReference type="EMBL" id="QEPN01000001">
    <property type="protein sequence ID" value="RDE73959.1"/>
    <property type="molecule type" value="Genomic_DNA"/>
</dbReference>